<name>A0A5B0MGJ3_PUCGR</name>
<feature type="region of interest" description="Disordered" evidence="1">
    <location>
        <begin position="162"/>
        <end position="681"/>
    </location>
</feature>
<feature type="compositionally biased region" description="Basic and acidic residues" evidence="1">
    <location>
        <begin position="580"/>
        <end position="593"/>
    </location>
</feature>
<evidence type="ECO:0000313" key="3">
    <source>
        <dbReference type="Proteomes" id="UP000324748"/>
    </source>
</evidence>
<feature type="region of interest" description="Disordered" evidence="1">
    <location>
        <begin position="1097"/>
        <end position="1135"/>
    </location>
</feature>
<feature type="compositionally biased region" description="Basic residues" evidence="1">
    <location>
        <begin position="1060"/>
        <end position="1069"/>
    </location>
</feature>
<feature type="compositionally biased region" description="Basic and acidic residues" evidence="1">
    <location>
        <begin position="955"/>
        <end position="965"/>
    </location>
</feature>
<feature type="compositionally biased region" description="Low complexity" evidence="1">
    <location>
        <begin position="971"/>
        <end position="985"/>
    </location>
</feature>
<accession>A0A5B0MGJ3</accession>
<feature type="compositionally biased region" description="Low complexity" evidence="1">
    <location>
        <begin position="1000"/>
        <end position="1012"/>
    </location>
</feature>
<feature type="compositionally biased region" description="Polar residues" evidence="1">
    <location>
        <begin position="362"/>
        <end position="371"/>
    </location>
</feature>
<reference evidence="2 3" key="1">
    <citation type="submission" date="2019-05" db="EMBL/GenBank/DDBJ databases">
        <title>Emergence of the Ug99 lineage of the wheat stem rust pathogen through somatic hybridization.</title>
        <authorList>
            <person name="Li F."/>
            <person name="Upadhyaya N.M."/>
            <person name="Sperschneider J."/>
            <person name="Matny O."/>
            <person name="Nguyen-Phuc H."/>
            <person name="Mago R."/>
            <person name="Raley C."/>
            <person name="Miller M.E."/>
            <person name="Silverstein K.A.T."/>
            <person name="Henningsen E."/>
            <person name="Hirsch C.D."/>
            <person name="Visser B."/>
            <person name="Pretorius Z.A."/>
            <person name="Steffenson B.J."/>
            <person name="Schwessinger B."/>
            <person name="Dodds P.N."/>
            <person name="Figueroa M."/>
        </authorList>
    </citation>
    <scope>NUCLEOTIDE SEQUENCE [LARGE SCALE GENOMIC DNA]</scope>
    <source>
        <strain evidence="2">21-0</strain>
    </source>
</reference>
<feature type="compositionally biased region" description="Polar residues" evidence="1">
    <location>
        <begin position="445"/>
        <end position="454"/>
    </location>
</feature>
<feature type="region of interest" description="Disordered" evidence="1">
    <location>
        <begin position="1199"/>
        <end position="1252"/>
    </location>
</feature>
<keyword evidence="3" id="KW-1185">Reference proteome</keyword>
<sequence length="1501" mass="166363">MNEPLKGVFEKQFSKWMTFDWPRYAWPPPGVHSNRLLFLLLVPYHLSQMKRSRNEDVGPTWADPNQLGIPKLREALTTFGIRLDAGECRTKLFQRYVKLARIESPESVECWTGLDLDAPLPGAERFVVPKLRIILALYSVGYPAQASRGHLVKLFNALAKERDPSGSVGDICTRSSQSDPKKKKKNSKPTPLNLLPQSKPSRDKIAPTHADSPSHVGKTRRTKAREDKFFQPYRSSERPARSSVCPSSQSSGRSLSQVSRSSDAYSLRRSPRLRAAQEQMEQSRASHRPAQSSNRCEDETDADEADNDADETDDGDDKTDDDADSQAPTHATRSATWEPSSPEAHHQSPIAASSEAGDSERTASQPPSAASDSRPAEDGHSEGAASESLSNEPPTPSVKDESDDDADSRAPSHATRSATWEPSSPEAHHQSPIAASSEAGDSERTASQPPSAASDSRPAEDGHSEGAASESLSNEPPTPSVKDESDDDADSRAPSHATRSATWEPSSPEAHHQSAIAASSERTASQPPSEACDSRSERTGSQLPSEASDSRSERTASQPPSEASDSRSERTASQPPSEASDSRPAEAASEGHHSKSSVNVSREAQSYSQARESGQESPVTFLRDQEVRSGSLVDEDRASGQESGVSSGHHESDVSSASTRRTRPAYRPAQKRKPEVPSEWPDALRLSRVEIEAYLDEYNVAYTSATRMARLIGSYNLLRSTVPNLGEQRASKRPKAPQSRPRSLSRPPRIRRKSRSRVEASAEPDECGFVYRRPKPPSIPRTESSPSEPSVSRENSPSSVSPSDYQPSVASTELSEAPSAAPTPRTSISARSTTSSREFPTKHTRQKRAKSNHAEAPTRKKRARPRAQQRQLKGRREWGRPSSTQQEDHLVNFVPVLPDHSQKRKNQQADLHVKRRRTGTDDPRPQATSRPSRINRVRQNSYAVRPAFLDSNQLDPHESDLEHQLPESPQSNRSSSALRRFSFRSQPVDEESDSQESNGLPSASRPLPSRSQPVDHEPDAPSTLVRPNKRKQPHHPSASTHREKRRATPVAPRIPTSAQVHRRRQRQARVRPGSLRVTPSFRDDDVIVPTYHPAASGVESWRSSLPRDLSCPPEPTTSSPSEPPTPPRRRQAGPVTGCCAGQQLVSQLTEATGLLTVCLERVGLSAQGPQISTTTRPSGTHRNLSLLHMKTLFGKCMELNQFPPPATEQEKANWKDYDQDNDSEDDSDDESVLSGSLHSGDDPAFPYRNGPGHREASAATLSIMWRCMRKAGVVSFRPDFTRRHRDPDNMFLWDLAHHIFIKLVRAQHYSEIDLESSTEASIRQAILNHTRHLRRTYHEAGWDARRLDSRAVLKRRQARTNRLRDNRVKFLGTQAALVPLISVATECTSDAETEANDGRQKRVAVKHLPWRHPRIGRAFKMVDRLIELKRQSGCKKYGKSTCTRVKPSRPRTSTRSCPTFLPSDVYCNDWLATQRGSHITALHIQSGPSLQRAIRHLKRML</sequence>
<feature type="compositionally biased region" description="Low complexity" evidence="1">
    <location>
        <begin position="825"/>
        <end position="837"/>
    </location>
</feature>
<dbReference type="OrthoDB" id="2507552at2759"/>
<feature type="compositionally biased region" description="Acidic residues" evidence="1">
    <location>
        <begin position="1219"/>
        <end position="1231"/>
    </location>
</feature>
<evidence type="ECO:0000256" key="1">
    <source>
        <dbReference type="SAM" id="MobiDB-lite"/>
    </source>
</evidence>
<feature type="compositionally biased region" description="Acidic residues" evidence="1">
    <location>
        <begin position="298"/>
        <end position="324"/>
    </location>
</feature>
<feature type="compositionally biased region" description="Basic and acidic residues" evidence="1">
    <location>
        <begin position="1208"/>
        <end position="1218"/>
    </location>
</feature>
<feature type="compositionally biased region" description="Basic and acidic residues" evidence="1">
    <location>
        <begin position="224"/>
        <end position="240"/>
    </location>
</feature>
<evidence type="ECO:0000313" key="2">
    <source>
        <dbReference type="EMBL" id="KAA1076337.1"/>
    </source>
</evidence>
<feature type="region of interest" description="Disordered" evidence="1">
    <location>
        <begin position="723"/>
        <end position="1080"/>
    </location>
</feature>
<organism evidence="2 3">
    <name type="scientific">Puccinia graminis f. sp. tritici</name>
    <dbReference type="NCBI Taxonomy" id="56615"/>
    <lineage>
        <taxon>Eukaryota</taxon>
        <taxon>Fungi</taxon>
        <taxon>Dikarya</taxon>
        <taxon>Basidiomycota</taxon>
        <taxon>Pucciniomycotina</taxon>
        <taxon>Pucciniomycetes</taxon>
        <taxon>Pucciniales</taxon>
        <taxon>Pucciniaceae</taxon>
        <taxon>Puccinia</taxon>
    </lineage>
</organism>
<feature type="compositionally biased region" description="Polar residues" evidence="1">
    <location>
        <begin position="926"/>
        <end position="942"/>
    </location>
</feature>
<gene>
    <name evidence="2" type="ORF">PGT21_003153</name>
</gene>
<feature type="compositionally biased region" description="Low complexity" evidence="1">
    <location>
        <begin position="780"/>
        <end position="809"/>
    </location>
</feature>
<feature type="compositionally biased region" description="Low complexity" evidence="1">
    <location>
        <begin position="737"/>
        <end position="747"/>
    </location>
</feature>
<feature type="compositionally biased region" description="Polar residues" evidence="1">
    <location>
        <begin position="279"/>
        <end position="294"/>
    </location>
</feature>
<feature type="compositionally biased region" description="Basic residues" evidence="1">
    <location>
        <begin position="842"/>
        <end position="851"/>
    </location>
</feature>
<feature type="compositionally biased region" description="Polar residues" evidence="1">
    <location>
        <begin position="596"/>
        <end position="618"/>
    </location>
</feature>
<comment type="caution">
    <text evidence="2">The sequence shown here is derived from an EMBL/GenBank/DDBJ whole genome shotgun (WGS) entry which is preliminary data.</text>
</comment>
<feature type="compositionally biased region" description="Polar residues" evidence="1">
    <location>
        <begin position="516"/>
        <end position="528"/>
    </location>
</feature>
<dbReference type="Proteomes" id="UP000324748">
    <property type="component" value="Unassembled WGS sequence"/>
</dbReference>
<feature type="compositionally biased region" description="Polar residues" evidence="1">
    <location>
        <begin position="326"/>
        <end position="339"/>
    </location>
</feature>
<feature type="compositionally biased region" description="Low complexity" evidence="1">
    <location>
        <begin position="247"/>
        <end position="262"/>
    </location>
</feature>
<dbReference type="EMBL" id="VSWC01000145">
    <property type="protein sequence ID" value="KAA1076337.1"/>
    <property type="molecule type" value="Genomic_DNA"/>
</dbReference>
<proteinExistence type="predicted"/>
<protein>
    <submittedName>
        <fullName evidence="2">Uncharacterized protein</fullName>
    </submittedName>
</protein>